<name>A0A382SGD1_9ZZZZ</name>
<evidence type="ECO:0000313" key="1">
    <source>
        <dbReference type="EMBL" id="SVD08974.1"/>
    </source>
</evidence>
<proteinExistence type="predicted"/>
<protein>
    <submittedName>
        <fullName evidence="1">Uncharacterized protein</fullName>
    </submittedName>
</protein>
<organism evidence="1">
    <name type="scientific">marine metagenome</name>
    <dbReference type="NCBI Taxonomy" id="408172"/>
    <lineage>
        <taxon>unclassified sequences</taxon>
        <taxon>metagenomes</taxon>
        <taxon>ecological metagenomes</taxon>
    </lineage>
</organism>
<accession>A0A382SGD1</accession>
<feature type="non-terminal residue" evidence="1">
    <location>
        <position position="53"/>
    </location>
</feature>
<gene>
    <name evidence="1" type="ORF">METZ01_LOCUS361828</name>
</gene>
<reference evidence="1" key="1">
    <citation type="submission" date="2018-05" db="EMBL/GenBank/DDBJ databases">
        <authorList>
            <person name="Lanie J.A."/>
            <person name="Ng W.-L."/>
            <person name="Kazmierczak K.M."/>
            <person name="Andrzejewski T.M."/>
            <person name="Davidsen T.M."/>
            <person name="Wayne K.J."/>
            <person name="Tettelin H."/>
            <person name="Glass J.I."/>
            <person name="Rusch D."/>
            <person name="Podicherti R."/>
            <person name="Tsui H.-C.T."/>
            <person name="Winkler M.E."/>
        </authorList>
    </citation>
    <scope>NUCLEOTIDE SEQUENCE</scope>
</reference>
<dbReference type="EMBL" id="UINC01128917">
    <property type="protein sequence ID" value="SVD08974.1"/>
    <property type="molecule type" value="Genomic_DNA"/>
</dbReference>
<sequence length="53" mass="6057">EDPCIWRIRSGLKRSMKLLCPTRIGLVIIGHRHPYWRPLLGTGKLLPIGTLHS</sequence>
<feature type="non-terminal residue" evidence="1">
    <location>
        <position position="1"/>
    </location>
</feature>
<dbReference type="AlphaFoldDB" id="A0A382SGD1"/>